<evidence type="ECO:0000256" key="1">
    <source>
        <dbReference type="ARBA" id="ARBA00010669"/>
    </source>
</evidence>
<dbReference type="EC" id="3.5.4.33" evidence="7"/>
<evidence type="ECO:0000256" key="2">
    <source>
        <dbReference type="ARBA" id="ARBA00022694"/>
    </source>
</evidence>
<evidence type="ECO:0000256" key="5">
    <source>
        <dbReference type="ARBA" id="ARBA00022833"/>
    </source>
</evidence>
<dbReference type="OrthoDB" id="9802676at2"/>
<dbReference type="InterPro" id="IPR016192">
    <property type="entry name" value="APOBEC/CMP_deaminase_Zn-bd"/>
</dbReference>
<comment type="caution">
    <text evidence="9">The sequence shown here is derived from an EMBL/GenBank/DDBJ whole genome shotgun (WGS) entry which is preliminary data.</text>
</comment>
<feature type="binding site" evidence="7">
    <location>
        <position position="86"/>
    </location>
    <ligand>
        <name>Zn(2+)</name>
        <dbReference type="ChEBI" id="CHEBI:29105"/>
        <note>catalytic</note>
    </ligand>
</feature>
<dbReference type="Proteomes" id="UP000253816">
    <property type="component" value="Unassembled WGS sequence"/>
</dbReference>
<keyword evidence="2 7" id="KW-0819">tRNA processing</keyword>
<dbReference type="PANTHER" id="PTHR11079">
    <property type="entry name" value="CYTOSINE DEAMINASE FAMILY MEMBER"/>
    <property type="match status" value="1"/>
</dbReference>
<dbReference type="HAMAP" id="MF_00972">
    <property type="entry name" value="tRNA_aden_deaminase"/>
    <property type="match status" value="1"/>
</dbReference>
<comment type="catalytic activity">
    <reaction evidence="6 7">
        <text>adenosine(34) in tRNA + H2O + H(+) = inosine(34) in tRNA + NH4(+)</text>
        <dbReference type="Rhea" id="RHEA:43168"/>
        <dbReference type="Rhea" id="RHEA-COMP:10373"/>
        <dbReference type="Rhea" id="RHEA-COMP:10374"/>
        <dbReference type="ChEBI" id="CHEBI:15377"/>
        <dbReference type="ChEBI" id="CHEBI:15378"/>
        <dbReference type="ChEBI" id="CHEBI:28938"/>
        <dbReference type="ChEBI" id="CHEBI:74411"/>
        <dbReference type="ChEBI" id="CHEBI:82852"/>
        <dbReference type="EC" id="3.5.4.33"/>
    </reaction>
</comment>
<protein>
    <recommendedName>
        <fullName evidence="7">tRNA-specific adenosine deaminase</fullName>
        <ecNumber evidence="7">3.5.4.33</ecNumber>
    </recommendedName>
</protein>
<dbReference type="AlphaFoldDB" id="A0A369KI09"/>
<reference evidence="9 10" key="1">
    <citation type="submission" date="2018-07" db="EMBL/GenBank/DDBJ databases">
        <title>Comparative genomics of the Candidatus Parilichlamydiaceae reveals evidence of convergent evolution and genome reduction in the phylum Chlamydiae.</title>
        <authorList>
            <person name="Taylor-Brown A."/>
            <person name="Polkinghorne A."/>
        </authorList>
    </citation>
    <scope>NUCLEOTIDE SEQUENCE [LARGE SCALE GENOMIC DNA]</scope>
    <source>
        <strain evidence="9 10">Hat2</strain>
    </source>
</reference>
<evidence type="ECO:0000256" key="4">
    <source>
        <dbReference type="ARBA" id="ARBA00022801"/>
    </source>
</evidence>
<dbReference type="EMBL" id="QQBG01000017">
    <property type="protein sequence ID" value="RDB31404.1"/>
    <property type="molecule type" value="Genomic_DNA"/>
</dbReference>
<comment type="cofactor">
    <cofactor evidence="7">
        <name>Zn(2+)</name>
        <dbReference type="ChEBI" id="CHEBI:29105"/>
    </cofactor>
    <text evidence="7">Binds 1 zinc ion per subunit.</text>
</comment>
<dbReference type="PROSITE" id="PS00903">
    <property type="entry name" value="CYT_DCMP_DEAMINASES_1"/>
    <property type="match status" value="1"/>
</dbReference>
<dbReference type="GO" id="GO:0008270">
    <property type="term" value="F:zinc ion binding"/>
    <property type="evidence" value="ECO:0007669"/>
    <property type="project" value="UniProtKB-UniRule"/>
</dbReference>
<keyword evidence="4 7" id="KW-0378">Hydrolase</keyword>
<accession>A0A369KI09</accession>
<feature type="domain" description="CMP/dCMP-type deaminase" evidence="8">
    <location>
        <begin position="5"/>
        <end position="115"/>
    </location>
</feature>
<evidence type="ECO:0000313" key="10">
    <source>
        <dbReference type="Proteomes" id="UP000253816"/>
    </source>
</evidence>
<feature type="active site" description="Proton donor" evidence="7">
    <location>
        <position position="58"/>
    </location>
</feature>
<keyword evidence="10" id="KW-1185">Reference proteome</keyword>
<comment type="subunit">
    <text evidence="7">Homodimer.</text>
</comment>
<evidence type="ECO:0000256" key="6">
    <source>
        <dbReference type="ARBA" id="ARBA00048045"/>
    </source>
</evidence>
<feature type="binding site" evidence="7">
    <location>
        <position position="56"/>
    </location>
    <ligand>
        <name>Zn(2+)</name>
        <dbReference type="ChEBI" id="CHEBI:29105"/>
        <note>catalytic</note>
    </ligand>
</feature>
<dbReference type="GO" id="GO:0002100">
    <property type="term" value="P:tRNA wobble adenosine to inosine editing"/>
    <property type="evidence" value="ECO:0007669"/>
    <property type="project" value="UniProtKB-UniRule"/>
</dbReference>
<evidence type="ECO:0000313" key="9">
    <source>
        <dbReference type="EMBL" id="RDB31404.1"/>
    </source>
</evidence>
<comment type="similarity">
    <text evidence="1">Belongs to the cytidine and deoxycytidylate deaminase family. ADAT2 subfamily.</text>
</comment>
<gene>
    <name evidence="7" type="primary">tadA</name>
    <name evidence="9" type="ORF">HAT2_00491</name>
</gene>
<dbReference type="GO" id="GO:0052717">
    <property type="term" value="F:tRNA-specific adenosine-34 deaminase activity"/>
    <property type="evidence" value="ECO:0007669"/>
    <property type="project" value="UniProtKB-UniRule"/>
</dbReference>
<evidence type="ECO:0000256" key="3">
    <source>
        <dbReference type="ARBA" id="ARBA00022723"/>
    </source>
</evidence>
<evidence type="ECO:0000259" key="8">
    <source>
        <dbReference type="PROSITE" id="PS51747"/>
    </source>
</evidence>
<dbReference type="PANTHER" id="PTHR11079:SF179">
    <property type="entry name" value="TRNA(ADENINE(34)) DEAMINASE, CHLOROPLASTIC"/>
    <property type="match status" value="1"/>
</dbReference>
<dbReference type="InterPro" id="IPR016193">
    <property type="entry name" value="Cytidine_deaminase-like"/>
</dbReference>
<name>A0A369KI09_9BACT</name>
<keyword evidence="3 7" id="KW-0479">Metal-binding</keyword>
<dbReference type="CDD" id="cd01285">
    <property type="entry name" value="nucleoside_deaminase"/>
    <property type="match status" value="1"/>
</dbReference>
<feature type="binding site" evidence="7">
    <location>
        <position position="89"/>
    </location>
    <ligand>
        <name>Zn(2+)</name>
        <dbReference type="ChEBI" id="CHEBI:29105"/>
        <note>catalytic</note>
    </ligand>
</feature>
<dbReference type="InterPro" id="IPR002125">
    <property type="entry name" value="CMP_dCMP_dom"/>
</dbReference>
<dbReference type="PROSITE" id="PS51747">
    <property type="entry name" value="CYT_DCMP_DEAMINASES_2"/>
    <property type="match status" value="1"/>
</dbReference>
<dbReference type="SUPFAM" id="SSF53927">
    <property type="entry name" value="Cytidine deaminase-like"/>
    <property type="match status" value="1"/>
</dbReference>
<keyword evidence="5 7" id="KW-0862">Zinc</keyword>
<proteinExistence type="inferred from homology"/>
<dbReference type="Pfam" id="PF00383">
    <property type="entry name" value="dCMP_cyt_deam_1"/>
    <property type="match status" value="1"/>
</dbReference>
<evidence type="ECO:0000256" key="7">
    <source>
        <dbReference type="HAMAP-Rule" id="MF_00972"/>
    </source>
</evidence>
<organism evidence="9 10">
    <name type="scientific">Candidatus Similichlamydia laticola</name>
    <dbReference type="NCBI Taxonomy" id="2170265"/>
    <lineage>
        <taxon>Bacteria</taxon>
        <taxon>Pseudomonadati</taxon>
        <taxon>Chlamydiota</taxon>
        <taxon>Chlamydiia</taxon>
        <taxon>Parachlamydiales</taxon>
        <taxon>Candidatus Parilichlamydiaceae</taxon>
        <taxon>Candidatus Similichlamydia</taxon>
    </lineage>
</organism>
<sequence length="158" mass="17794">MLSLNQDHFFMQKALDQARIAFEKGEVPVGAVLVLKEDILAFAHNQVESLFDTTAHAEILALRSAGRKRKNWRLKGASLYVTLEPCPMCMGAILLARLSRLVWAVTDPRMGGTHYSWAEACSWATPPEVRGGVLREESLRLLQSFFALQRLRKPHSFS</sequence>
<comment type="function">
    <text evidence="7">Catalyzes the deamination of adenosine to inosine at the wobble position 34 of tRNA(Arg2).</text>
</comment>
<dbReference type="InterPro" id="IPR028883">
    <property type="entry name" value="tRNA_aden_deaminase"/>
</dbReference>
<dbReference type="Gene3D" id="3.40.140.10">
    <property type="entry name" value="Cytidine Deaminase, domain 2"/>
    <property type="match status" value="1"/>
</dbReference>